<dbReference type="FunFam" id="3.40.1280.10:FF:000008">
    <property type="entry name" value="Group 3 RNA methyltransferase TrmH"/>
    <property type="match status" value="1"/>
</dbReference>
<dbReference type="InterPro" id="IPR029026">
    <property type="entry name" value="tRNA_m1G_MTases_N"/>
</dbReference>
<sequence>MANREPRDRNRPSRGPSQSAPDKASRAESHRSDKSREHGQRPEKSHDRGQRPEKSHDRGQRPPGNQFWLYGQHAVAAALDNPRRKIRRLVLTAEAGRNWAPAIETAGHARPLPGAEIVDKTEMERLLPPGAIHQGIGALCEPLPAPSIEDIARMAADHPEAVVMVLDQVTDPHNVGAIVRSAAAFGALAVVVPDRHAPEETGALAKAASGALERMPLVRVTNVVRTLDDLKKAGFWVAGMAGEAERTLASHKLSGRIALVMGAEGDGLRRLTREHCDFLVKLPMTGAVESLNVSNAAAVALYELVRERLDKA</sequence>
<evidence type="ECO:0000313" key="7">
    <source>
        <dbReference type="Proteomes" id="UP000480684"/>
    </source>
</evidence>
<accession>A0A7C9V0R5</accession>
<gene>
    <name evidence="6" type="primary">rlmB</name>
    <name evidence="6" type="ORF">G4223_15380</name>
</gene>
<dbReference type="Gene3D" id="3.40.1280.10">
    <property type="match status" value="1"/>
</dbReference>
<dbReference type="GO" id="GO:0008173">
    <property type="term" value="F:RNA methyltransferase activity"/>
    <property type="evidence" value="ECO:0007669"/>
    <property type="project" value="InterPro"/>
</dbReference>
<dbReference type="InterPro" id="IPR004441">
    <property type="entry name" value="rRNA_MeTrfase_TrmH"/>
</dbReference>
<reference evidence="6 7" key="1">
    <citation type="submission" date="2020-02" db="EMBL/GenBank/DDBJ databases">
        <authorList>
            <person name="Dziuba M."/>
            <person name="Kuznetsov B."/>
            <person name="Mardanov A."/>
            <person name="Ravin N."/>
            <person name="Grouzdev D."/>
        </authorList>
    </citation>
    <scope>NUCLEOTIDE SEQUENCE [LARGE SCALE GENOMIC DNA]</scope>
    <source>
        <strain evidence="6 7">SpK</strain>
    </source>
</reference>
<dbReference type="PANTHER" id="PTHR46429:SF1">
    <property type="entry name" value="23S RRNA (GUANOSINE-2'-O-)-METHYLTRANSFERASE RLMB"/>
    <property type="match status" value="1"/>
</dbReference>
<dbReference type="GO" id="GO:0005829">
    <property type="term" value="C:cytosol"/>
    <property type="evidence" value="ECO:0007669"/>
    <property type="project" value="TreeGrafter"/>
</dbReference>
<comment type="caution">
    <text evidence="6">The sequence shown here is derived from an EMBL/GenBank/DDBJ whole genome shotgun (WGS) entry which is preliminary data.</text>
</comment>
<dbReference type="SUPFAM" id="SSF55315">
    <property type="entry name" value="L30e-like"/>
    <property type="match status" value="1"/>
</dbReference>
<feature type="compositionally biased region" description="Basic and acidic residues" evidence="4">
    <location>
        <begin position="1"/>
        <end position="11"/>
    </location>
</feature>
<dbReference type="PANTHER" id="PTHR46429">
    <property type="entry name" value="23S RRNA (GUANOSINE-2'-O-)-METHYLTRANSFERASE RLMB"/>
    <property type="match status" value="1"/>
</dbReference>
<evidence type="ECO:0000313" key="6">
    <source>
        <dbReference type="EMBL" id="NFV81493.1"/>
    </source>
</evidence>
<feature type="domain" description="RNA 2-O ribose methyltransferase substrate binding" evidence="5">
    <location>
        <begin position="68"/>
        <end position="146"/>
    </location>
</feature>
<dbReference type="AlphaFoldDB" id="A0A7C9V0R5"/>
<dbReference type="GO" id="GO:0003723">
    <property type="term" value="F:RNA binding"/>
    <property type="evidence" value="ECO:0007669"/>
    <property type="project" value="InterPro"/>
</dbReference>
<evidence type="ECO:0000256" key="2">
    <source>
        <dbReference type="ARBA" id="ARBA00022603"/>
    </source>
</evidence>
<dbReference type="SMART" id="SM00967">
    <property type="entry name" value="SpoU_sub_bind"/>
    <property type="match status" value="1"/>
</dbReference>
<dbReference type="GO" id="GO:0032259">
    <property type="term" value="P:methylation"/>
    <property type="evidence" value="ECO:0007669"/>
    <property type="project" value="UniProtKB-KW"/>
</dbReference>
<dbReference type="RefSeq" id="WP_163681590.1">
    <property type="nucleotide sequence ID" value="NZ_JAAIYP010000040.1"/>
</dbReference>
<feature type="region of interest" description="Disordered" evidence="4">
    <location>
        <begin position="1"/>
        <end position="66"/>
    </location>
</feature>
<dbReference type="InterPro" id="IPR001537">
    <property type="entry name" value="SpoU_MeTrfase"/>
</dbReference>
<dbReference type="Pfam" id="PF08032">
    <property type="entry name" value="SpoU_sub_bind"/>
    <property type="match status" value="1"/>
</dbReference>
<keyword evidence="2 6" id="KW-0489">Methyltransferase</keyword>
<feature type="compositionally biased region" description="Basic and acidic residues" evidence="4">
    <location>
        <begin position="23"/>
        <end position="60"/>
    </location>
</feature>
<proteinExistence type="inferred from homology"/>
<evidence type="ECO:0000256" key="4">
    <source>
        <dbReference type="SAM" id="MobiDB-lite"/>
    </source>
</evidence>
<dbReference type="SUPFAM" id="SSF75217">
    <property type="entry name" value="alpha/beta knot"/>
    <property type="match status" value="1"/>
</dbReference>
<dbReference type="InterPro" id="IPR013123">
    <property type="entry name" value="SpoU_subst-bd"/>
</dbReference>
<dbReference type="CDD" id="cd18103">
    <property type="entry name" value="SpoU-like_RlmB"/>
    <property type="match status" value="1"/>
</dbReference>
<evidence type="ECO:0000259" key="5">
    <source>
        <dbReference type="SMART" id="SM00967"/>
    </source>
</evidence>
<keyword evidence="7" id="KW-1185">Reference proteome</keyword>
<protein>
    <submittedName>
        <fullName evidence="6">23S rRNA (Guanosine(2251)-2'-O)-methyltransferase RlmB</fullName>
    </submittedName>
</protein>
<dbReference type="NCBIfam" id="TIGR00186">
    <property type="entry name" value="rRNA_methyl_3"/>
    <property type="match status" value="1"/>
</dbReference>
<dbReference type="Gene3D" id="3.30.1330.30">
    <property type="match status" value="1"/>
</dbReference>
<dbReference type="GO" id="GO:0006396">
    <property type="term" value="P:RNA processing"/>
    <property type="evidence" value="ECO:0007669"/>
    <property type="project" value="InterPro"/>
</dbReference>
<organism evidence="6 7">
    <name type="scientific">Magnetospirillum aberrantis SpK</name>
    <dbReference type="NCBI Taxonomy" id="908842"/>
    <lineage>
        <taxon>Bacteria</taxon>
        <taxon>Pseudomonadati</taxon>
        <taxon>Pseudomonadota</taxon>
        <taxon>Alphaproteobacteria</taxon>
        <taxon>Rhodospirillales</taxon>
        <taxon>Rhodospirillaceae</taxon>
        <taxon>Magnetospirillum</taxon>
    </lineage>
</organism>
<dbReference type="InterPro" id="IPR029028">
    <property type="entry name" value="Alpha/beta_knot_MTases"/>
</dbReference>
<dbReference type="EMBL" id="JAAIYP010000040">
    <property type="protein sequence ID" value="NFV81493.1"/>
    <property type="molecule type" value="Genomic_DNA"/>
</dbReference>
<comment type="similarity">
    <text evidence="1">Belongs to the class IV-like SAM-binding methyltransferase superfamily. RNA methyltransferase TrmH family.</text>
</comment>
<dbReference type="Pfam" id="PF00588">
    <property type="entry name" value="SpoU_methylase"/>
    <property type="match status" value="1"/>
</dbReference>
<name>A0A7C9V0R5_9PROT</name>
<dbReference type="InterPro" id="IPR029064">
    <property type="entry name" value="Ribosomal_eL30-like_sf"/>
</dbReference>
<evidence type="ECO:0000256" key="3">
    <source>
        <dbReference type="ARBA" id="ARBA00022679"/>
    </source>
</evidence>
<keyword evidence="3 6" id="KW-0808">Transferase</keyword>
<dbReference type="Proteomes" id="UP000480684">
    <property type="component" value="Unassembled WGS sequence"/>
</dbReference>
<evidence type="ECO:0000256" key="1">
    <source>
        <dbReference type="ARBA" id="ARBA00007228"/>
    </source>
</evidence>